<organism evidence="2 3">
    <name type="scientific">Apostasia shenzhenica</name>
    <dbReference type="NCBI Taxonomy" id="1088818"/>
    <lineage>
        <taxon>Eukaryota</taxon>
        <taxon>Viridiplantae</taxon>
        <taxon>Streptophyta</taxon>
        <taxon>Embryophyta</taxon>
        <taxon>Tracheophyta</taxon>
        <taxon>Spermatophyta</taxon>
        <taxon>Magnoliopsida</taxon>
        <taxon>Liliopsida</taxon>
        <taxon>Asparagales</taxon>
        <taxon>Orchidaceae</taxon>
        <taxon>Apostasioideae</taxon>
        <taxon>Apostasia</taxon>
    </lineage>
</organism>
<accession>A0A2I0B1Q8</accession>
<dbReference type="EMBL" id="KZ451923">
    <property type="protein sequence ID" value="PKA61731.1"/>
    <property type="molecule type" value="Genomic_DNA"/>
</dbReference>
<keyword evidence="3" id="KW-1185">Reference proteome</keyword>
<protein>
    <submittedName>
        <fullName evidence="2">Uncharacterized protein</fullName>
    </submittedName>
</protein>
<dbReference type="AlphaFoldDB" id="A0A2I0B1Q8"/>
<gene>
    <name evidence="2" type="ORF">AXF42_Ash008561</name>
</gene>
<evidence type="ECO:0000313" key="2">
    <source>
        <dbReference type="EMBL" id="PKA61731.1"/>
    </source>
</evidence>
<evidence type="ECO:0000256" key="1">
    <source>
        <dbReference type="SAM" id="MobiDB-lite"/>
    </source>
</evidence>
<sequence length="72" mass="8140">MPRGRKRPPSTAHGGLESPTSGRWGNDEHWRHIFSMDSDLETFSCNPAHSSFAPLAFQPSAMTNYVNQRFFS</sequence>
<evidence type="ECO:0000313" key="3">
    <source>
        <dbReference type="Proteomes" id="UP000236161"/>
    </source>
</evidence>
<reference evidence="2 3" key="1">
    <citation type="journal article" date="2017" name="Nature">
        <title>The Apostasia genome and the evolution of orchids.</title>
        <authorList>
            <person name="Zhang G.Q."/>
            <person name="Liu K.W."/>
            <person name="Li Z."/>
            <person name="Lohaus R."/>
            <person name="Hsiao Y.Y."/>
            <person name="Niu S.C."/>
            <person name="Wang J.Y."/>
            <person name="Lin Y.C."/>
            <person name="Xu Q."/>
            <person name="Chen L.J."/>
            <person name="Yoshida K."/>
            <person name="Fujiwara S."/>
            <person name="Wang Z.W."/>
            <person name="Zhang Y.Q."/>
            <person name="Mitsuda N."/>
            <person name="Wang M."/>
            <person name="Liu G.H."/>
            <person name="Pecoraro L."/>
            <person name="Huang H.X."/>
            <person name="Xiao X.J."/>
            <person name="Lin M."/>
            <person name="Wu X.Y."/>
            <person name="Wu W.L."/>
            <person name="Chen Y.Y."/>
            <person name="Chang S.B."/>
            <person name="Sakamoto S."/>
            <person name="Ohme-Takagi M."/>
            <person name="Yagi M."/>
            <person name="Zeng S.J."/>
            <person name="Shen C.Y."/>
            <person name="Yeh C.M."/>
            <person name="Luo Y.B."/>
            <person name="Tsai W.C."/>
            <person name="Van de Peer Y."/>
            <person name="Liu Z.J."/>
        </authorList>
    </citation>
    <scope>NUCLEOTIDE SEQUENCE [LARGE SCALE GENOMIC DNA]</scope>
    <source>
        <strain evidence="3">cv. Shenzhen</strain>
        <tissue evidence="2">Stem</tissue>
    </source>
</reference>
<dbReference type="OrthoDB" id="10067222at2759"/>
<dbReference type="Proteomes" id="UP000236161">
    <property type="component" value="Unassembled WGS sequence"/>
</dbReference>
<name>A0A2I0B1Q8_9ASPA</name>
<feature type="region of interest" description="Disordered" evidence="1">
    <location>
        <begin position="1"/>
        <end position="26"/>
    </location>
</feature>
<proteinExistence type="predicted"/>